<dbReference type="InterPro" id="IPR028124">
    <property type="entry name" value="SMAP_dom"/>
</dbReference>
<dbReference type="RefSeq" id="XP_067752564.1">
    <property type="nucleotide sequence ID" value="XM_067896407.1"/>
</dbReference>
<dbReference type="AlphaFoldDB" id="A0A836KX03"/>
<reference evidence="5 6" key="1">
    <citation type="submission" date="2021-02" db="EMBL/GenBank/DDBJ databases">
        <title>Porcisia hertigi Genome sequencing and assembly.</title>
        <authorList>
            <person name="Almutairi H."/>
            <person name="Gatherer D."/>
        </authorList>
    </citation>
    <scope>NUCLEOTIDE SEQUENCE [LARGE SCALE GENOMIC DNA]</scope>
    <source>
        <strain evidence="5 6">C119</strain>
    </source>
</reference>
<accession>A0A836KX03</accession>
<proteinExistence type="inferred from homology"/>
<evidence type="ECO:0000256" key="2">
    <source>
        <dbReference type="ARBA" id="ARBA00016161"/>
    </source>
</evidence>
<comment type="similarity">
    <text evidence="1">Belongs to the SMAP family.</text>
</comment>
<dbReference type="OrthoDB" id="10066125at2759"/>
<gene>
    <name evidence="5" type="ORF">JKF63_00355</name>
</gene>
<comment type="caution">
    <text evidence="5">The sequence shown here is derived from an EMBL/GenBank/DDBJ whole genome shotgun (WGS) entry which is preliminary data.</text>
</comment>
<dbReference type="EMBL" id="JAFJZO010000036">
    <property type="protein sequence ID" value="KAG5490236.1"/>
    <property type="molecule type" value="Genomic_DNA"/>
</dbReference>
<sequence>MSTFKDCLREVRDAAREHVEASHGSDTGEALLGIPRKEALVTIALVAIQVLEQELQKGGADDDHASDVELQSHLKACRKALKSHRALHTAGDRGDSHKKRPRQGEATDVRMSSSASSGAAAESQSKTSKSIELGQYASSGVFDQNEQKRMKFARLMGGVKAAVQEKGGTGGQSHHNTFVASNTELKRMNANLESQFVSAMSHKGKKGLGA</sequence>
<evidence type="ECO:0000313" key="6">
    <source>
        <dbReference type="Proteomes" id="UP000674318"/>
    </source>
</evidence>
<dbReference type="KEGG" id="phet:94286484"/>
<dbReference type="PANTHER" id="PTHR22175">
    <property type="entry name" value="SMALL ACIDIC PROTEIN-RELATED"/>
    <property type="match status" value="1"/>
</dbReference>
<dbReference type="InterPro" id="IPR026714">
    <property type="entry name" value="SMAP"/>
</dbReference>
<feature type="domain" description="Small acidic protein-like" evidence="4">
    <location>
        <begin position="141"/>
        <end position="209"/>
    </location>
</feature>
<evidence type="ECO:0000256" key="1">
    <source>
        <dbReference type="ARBA" id="ARBA00006502"/>
    </source>
</evidence>
<name>A0A836KX03_9TRYP</name>
<organism evidence="5 6">
    <name type="scientific">Porcisia hertigi</name>
    <dbReference type="NCBI Taxonomy" id="2761500"/>
    <lineage>
        <taxon>Eukaryota</taxon>
        <taxon>Discoba</taxon>
        <taxon>Euglenozoa</taxon>
        <taxon>Kinetoplastea</taxon>
        <taxon>Metakinetoplastina</taxon>
        <taxon>Trypanosomatida</taxon>
        <taxon>Trypanosomatidae</taxon>
        <taxon>Leishmaniinae</taxon>
        <taxon>Porcisia</taxon>
    </lineage>
</organism>
<evidence type="ECO:0000259" key="4">
    <source>
        <dbReference type="Pfam" id="PF15477"/>
    </source>
</evidence>
<feature type="region of interest" description="Disordered" evidence="3">
    <location>
        <begin position="81"/>
        <end position="129"/>
    </location>
</feature>
<dbReference type="Proteomes" id="UP000674318">
    <property type="component" value="Unassembled WGS sequence"/>
</dbReference>
<feature type="compositionally biased region" description="Low complexity" evidence="3">
    <location>
        <begin position="112"/>
        <end position="125"/>
    </location>
</feature>
<protein>
    <recommendedName>
        <fullName evidence="2">Small acidic protein</fullName>
    </recommendedName>
</protein>
<evidence type="ECO:0000313" key="5">
    <source>
        <dbReference type="EMBL" id="KAG5490236.1"/>
    </source>
</evidence>
<evidence type="ECO:0000256" key="3">
    <source>
        <dbReference type="SAM" id="MobiDB-lite"/>
    </source>
</evidence>
<dbReference type="Pfam" id="PF15477">
    <property type="entry name" value="SMAP"/>
    <property type="match status" value="1"/>
</dbReference>
<keyword evidence="6" id="KW-1185">Reference proteome</keyword>
<dbReference type="PANTHER" id="PTHR22175:SF0">
    <property type="entry name" value="SMALL ACIDIC PROTEIN"/>
    <property type="match status" value="1"/>
</dbReference>
<dbReference type="GeneID" id="94286484"/>